<evidence type="ECO:0000313" key="4">
    <source>
        <dbReference type="EMBL" id="WFD48167.1"/>
    </source>
</evidence>
<proteinExistence type="predicted"/>
<evidence type="ECO:0000256" key="3">
    <source>
        <dbReference type="SAM" id="SignalP"/>
    </source>
</evidence>
<feature type="chain" id="PRO_5045544320" description="Membrane-associated protein" evidence="3">
    <location>
        <begin position="28"/>
        <end position="434"/>
    </location>
</feature>
<sequence>MAFLSLVAPPVLHLVALLLVLITLLSPVPYHSSSISLVYISPVLAPSNNTLTPDALALGSSDAVSRALASTPVPAATSSAVSSAAPSADTVRPDSFSMARSLYSLSTDPTELESGTVSAPPTSSLHTRASTTDPPPTVALPPDSHPFPTSTPAPERRYLHKRDDPVDTSMMPISNIRFTAGLLGSCFTDTNSTYHCTGSSLQPTFNNTWLATSPGLDTDTSGMISGITAGPVFVLLSLLVLIACSAVQARRVHREACKATCTLSTRRVLFGLRCCTYAQDVAAAVLFIAMICLRIQVSHANDAFNAANGQRTLGEAALSQPGMLPTQLVLSANVGTAFSCVCVSAVIFVGLARWERRRLRRETPLEGKEEPCTTQRPSWRRFFRAPLTEITQQPRRSVTISAPLPIYTPDHIPQRHEAWMTVEGRKLRPYARAA</sequence>
<feature type="region of interest" description="Disordered" evidence="1">
    <location>
        <begin position="107"/>
        <end position="159"/>
    </location>
</feature>
<keyword evidence="3" id="KW-0732">Signal</keyword>
<feature type="compositionally biased region" description="Pro residues" evidence="1">
    <location>
        <begin position="133"/>
        <end position="151"/>
    </location>
</feature>
<evidence type="ECO:0000256" key="2">
    <source>
        <dbReference type="SAM" id="Phobius"/>
    </source>
</evidence>
<reference evidence="4 5" key="1">
    <citation type="journal article" date="2020" name="Elife">
        <title>Loss of centromere function drives karyotype evolution in closely related Malassezia species.</title>
        <authorList>
            <person name="Sankaranarayanan S.R."/>
            <person name="Ianiri G."/>
            <person name="Coelho M.A."/>
            <person name="Reza M.H."/>
            <person name="Thimmappa B.C."/>
            <person name="Ganguly P."/>
            <person name="Vadnala R.N."/>
            <person name="Sun S."/>
            <person name="Siddharthan R."/>
            <person name="Tellgren-Roth C."/>
            <person name="Dawson T.L."/>
            <person name="Heitman J."/>
            <person name="Sanyal K."/>
        </authorList>
    </citation>
    <scope>NUCLEOTIDE SEQUENCE [LARGE SCALE GENOMIC DNA]</scope>
    <source>
        <strain evidence="4">CBS14141</strain>
    </source>
</reference>
<organism evidence="4 5">
    <name type="scientific">Malassezia furfur</name>
    <name type="common">Pityriasis versicolor infection agent</name>
    <name type="synonym">Pityrosporum furfur</name>
    <dbReference type="NCBI Taxonomy" id="55194"/>
    <lineage>
        <taxon>Eukaryota</taxon>
        <taxon>Fungi</taxon>
        <taxon>Dikarya</taxon>
        <taxon>Basidiomycota</taxon>
        <taxon>Ustilaginomycotina</taxon>
        <taxon>Malasseziomycetes</taxon>
        <taxon>Malasseziales</taxon>
        <taxon>Malasseziaceae</taxon>
        <taxon>Malassezia</taxon>
    </lineage>
</organism>
<evidence type="ECO:0000256" key="1">
    <source>
        <dbReference type="SAM" id="MobiDB-lite"/>
    </source>
</evidence>
<evidence type="ECO:0000313" key="5">
    <source>
        <dbReference type="Proteomes" id="UP000818624"/>
    </source>
</evidence>
<keyword evidence="5" id="KW-1185">Reference proteome</keyword>
<dbReference type="EMBL" id="CP046236">
    <property type="protein sequence ID" value="WFD48167.1"/>
    <property type="molecule type" value="Genomic_DNA"/>
</dbReference>
<name>A0ABY8ETN0_MALFU</name>
<evidence type="ECO:0008006" key="6">
    <source>
        <dbReference type="Google" id="ProtNLM"/>
    </source>
</evidence>
<feature type="transmembrane region" description="Helical" evidence="2">
    <location>
        <begin position="268"/>
        <end position="291"/>
    </location>
</feature>
<gene>
    <name evidence="4" type="ORF">GLX27_002835</name>
</gene>
<accession>A0ABY8ETN0</accession>
<feature type="signal peptide" evidence="3">
    <location>
        <begin position="1"/>
        <end position="27"/>
    </location>
</feature>
<protein>
    <recommendedName>
        <fullName evidence="6">Membrane-associated protein</fullName>
    </recommendedName>
</protein>
<dbReference type="Proteomes" id="UP000818624">
    <property type="component" value="Chromosome 3"/>
</dbReference>
<keyword evidence="2" id="KW-0472">Membrane</keyword>
<feature type="compositionally biased region" description="Polar residues" evidence="1">
    <location>
        <begin position="107"/>
        <end position="132"/>
    </location>
</feature>
<keyword evidence="2" id="KW-0812">Transmembrane</keyword>
<feature type="transmembrane region" description="Helical" evidence="2">
    <location>
        <begin position="328"/>
        <end position="351"/>
    </location>
</feature>
<feature type="transmembrane region" description="Helical" evidence="2">
    <location>
        <begin position="223"/>
        <end position="247"/>
    </location>
</feature>
<keyword evidence="2" id="KW-1133">Transmembrane helix</keyword>